<evidence type="ECO:0000313" key="2">
    <source>
        <dbReference type="EMBL" id="KAF7338864.1"/>
    </source>
</evidence>
<dbReference type="Proteomes" id="UP000623467">
    <property type="component" value="Unassembled WGS sequence"/>
</dbReference>
<dbReference type="OrthoDB" id="2832772at2759"/>
<name>A0A8H6XDS0_9AGAR</name>
<proteinExistence type="predicted"/>
<protein>
    <recommendedName>
        <fullName evidence="1">DUF6593 domain-containing protein</fullName>
    </recommendedName>
</protein>
<accession>A0A8H6XDS0</accession>
<reference evidence="2" key="1">
    <citation type="submission" date="2020-05" db="EMBL/GenBank/DDBJ databases">
        <title>Mycena genomes resolve the evolution of fungal bioluminescence.</title>
        <authorList>
            <person name="Tsai I.J."/>
        </authorList>
    </citation>
    <scope>NUCLEOTIDE SEQUENCE</scope>
    <source>
        <strain evidence="2">160909Yilan</strain>
    </source>
</reference>
<feature type="domain" description="DUF6593" evidence="1">
    <location>
        <begin position="14"/>
        <end position="164"/>
    </location>
</feature>
<evidence type="ECO:0000313" key="3">
    <source>
        <dbReference type="Proteomes" id="UP000623467"/>
    </source>
</evidence>
<keyword evidence="3" id="KW-1185">Reference proteome</keyword>
<dbReference type="EMBL" id="JACAZH010000032">
    <property type="protein sequence ID" value="KAF7338864.1"/>
    <property type="molecule type" value="Genomic_DNA"/>
</dbReference>
<dbReference type="Pfam" id="PF20236">
    <property type="entry name" value="DUF6593"/>
    <property type="match status" value="1"/>
</dbReference>
<sequence length="175" mass="20682">MSFTTLLFNSSKILNSRICGEDDPHLTYTTCTIPNRTSRQTTSLQGSPARSKAIIDWTRHTFEIHGRKRDIEQLHSKRGTFSSSRYWSWFAADEYRVKWAAEMENTWTVYSYDGSVLATFTPKIRRMFHDNVMPVLKLSPSVVDEDEGEFIMLILLYSETKRREKRPLFVFRRRR</sequence>
<organism evidence="2 3">
    <name type="scientific">Mycena sanguinolenta</name>
    <dbReference type="NCBI Taxonomy" id="230812"/>
    <lineage>
        <taxon>Eukaryota</taxon>
        <taxon>Fungi</taxon>
        <taxon>Dikarya</taxon>
        <taxon>Basidiomycota</taxon>
        <taxon>Agaricomycotina</taxon>
        <taxon>Agaricomycetes</taxon>
        <taxon>Agaricomycetidae</taxon>
        <taxon>Agaricales</taxon>
        <taxon>Marasmiineae</taxon>
        <taxon>Mycenaceae</taxon>
        <taxon>Mycena</taxon>
    </lineage>
</organism>
<dbReference type="InterPro" id="IPR046528">
    <property type="entry name" value="DUF6593"/>
</dbReference>
<evidence type="ECO:0000259" key="1">
    <source>
        <dbReference type="Pfam" id="PF20236"/>
    </source>
</evidence>
<comment type="caution">
    <text evidence="2">The sequence shown here is derived from an EMBL/GenBank/DDBJ whole genome shotgun (WGS) entry which is preliminary data.</text>
</comment>
<gene>
    <name evidence="2" type="ORF">MSAN_02209500</name>
</gene>
<dbReference type="AlphaFoldDB" id="A0A8H6XDS0"/>